<dbReference type="InterPro" id="IPR036388">
    <property type="entry name" value="WH-like_DNA-bd_sf"/>
</dbReference>
<reference evidence="7 8" key="1">
    <citation type="journal article" date="2015" name="J. Biotechnol.">
        <title>Complete genome sequence of Pseudomonas rhizosphaerae IH5T (=DSM 16299T), a phosphate-solubilizing rhizobacterium for bacterial biofertilizer.</title>
        <authorList>
            <person name="Kwak Y."/>
            <person name="Jung B.K."/>
            <person name="Shin J.H."/>
        </authorList>
    </citation>
    <scope>NUCLEOTIDE SEQUENCE [LARGE SCALE GENOMIC DNA]</scope>
    <source>
        <strain evidence="7">DSM 16299</strain>
    </source>
</reference>
<feature type="domain" description="RNA polymerase sigma factor 70 region 4 type 2" evidence="6">
    <location>
        <begin position="122"/>
        <end position="173"/>
    </location>
</feature>
<dbReference type="InterPro" id="IPR013249">
    <property type="entry name" value="RNA_pol_sigma70_r4_t2"/>
</dbReference>
<dbReference type="Gene3D" id="1.10.1740.10">
    <property type="match status" value="1"/>
</dbReference>
<evidence type="ECO:0000313" key="7">
    <source>
        <dbReference type="EMBL" id="AIS18142.1"/>
    </source>
</evidence>
<dbReference type="NCBIfam" id="TIGR02937">
    <property type="entry name" value="sigma70-ECF"/>
    <property type="match status" value="1"/>
</dbReference>
<name>A0A089YUQ3_9PSED</name>
<proteinExistence type="inferred from homology"/>
<dbReference type="Gene3D" id="1.10.10.10">
    <property type="entry name" value="Winged helix-like DNA-binding domain superfamily/Winged helix DNA-binding domain"/>
    <property type="match status" value="1"/>
</dbReference>
<dbReference type="Proteomes" id="UP000029499">
    <property type="component" value="Chromosome"/>
</dbReference>
<evidence type="ECO:0000256" key="1">
    <source>
        <dbReference type="ARBA" id="ARBA00010641"/>
    </source>
</evidence>
<dbReference type="eggNOG" id="COG1595">
    <property type="taxonomic scope" value="Bacteria"/>
</dbReference>
<dbReference type="AlphaFoldDB" id="A0A089YUQ3"/>
<keyword evidence="8" id="KW-1185">Reference proteome</keyword>
<keyword evidence="2" id="KW-0805">Transcription regulation</keyword>
<protein>
    <submittedName>
        <fullName evidence="7">RNA polymerase sigma factor</fullName>
    </submittedName>
</protein>
<feature type="domain" description="RNA polymerase sigma-70 region 2" evidence="5">
    <location>
        <begin position="28"/>
        <end position="96"/>
    </location>
</feature>
<dbReference type="SUPFAM" id="SSF88946">
    <property type="entry name" value="Sigma2 domain of RNA polymerase sigma factors"/>
    <property type="match status" value="1"/>
</dbReference>
<dbReference type="GO" id="GO:0003677">
    <property type="term" value="F:DNA binding"/>
    <property type="evidence" value="ECO:0007669"/>
    <property type="project" value="InterPro"/>
</dbReference>
<evidence type="ECO:0000313" key="8">
    <source>
        <dbReference type="Proteomes" id="UP000029499"/>
    </source>
</evidence>
<dbReference type="EMBL" id="CP009533">
    <property type="protein sequence ID" value="AIS18142.1"/>
    <property type="molecule type" value="Genomic_DNA"/>
</dbReference>
<sequence length="178" mass="19835">MSLPENPFDYEVALHGCAAGDRRALHGLYEREGGRLLGVALRIVGDRALAEDIVHDAFVRIWTQAASFDARRGSARGWMFTITRHLALDHIRSHTRLRALSDEDLASLTTDEPSEVALGGARIDGCLEQLDPQRRQCLYHAYLDGYSHAEIAQRLQTPLGTVKAWIKRSLAALRECMG</sequence>
<dbReference type="SUPFAM" id="SSF88659">
    <property type="entry name" value="Sigma3 and sigma4 domains of RNA polymerase sigma factors"/>
    <property type="match status" value="1"/>
</dbReference>
<organism evidence="7 8">
    <name type="scientific">Pseudomonas rhizosphaerae</name>
    <dbReference type="NCBI Taxonomy" id="216142"/>
    <lineage>
        <taxon>Bacteria</taxon>
        <taxon>Pseudomonadati</taxon>
        <taxon>Pseudomonadota</taxon>
        <taxon>Gammaproteobacteria</taxon>
        <taxon>Pseudomonadales</taxon>
        <taxon>Pseudomonadaceae</taxon>
        <taxon>Pseudomonas</taxon>
    </lineage>
</organism>
<dbReference type="InterPro" id="IPR014284">
    <property type="entry name" value="RNA_pol_sigma-70_dom"/>
</dbReference>
<dbReference type="InterPro" id="IPR013325">
    <property type="entry name" value="RNA_pol_sigma_r2"/>
</dbReference>
<evidence type="ECO:0000256" key="4">
    <source>
        <dbReference type="ARBA" id="ARBA00023163"/>
    </source>
</evidence>
<evidence type="ECO:0000256" key="2">
    <source>
        <dbReference type="ARBA" id="ARBA00023015"/>
    </source>
</evidence>
<dbReference type="InterPro" id="IPR007627">
    <property type="entry name" value="RNA_pol_sigma70_r2"/>
</dbReference>
<evidence type="ECO:0000256" key="3">
    <source>
        <dbReference type="ARBA" id="ARBA00023082"/>
    </source>
</evidence>
<dbReference type="STRING" id="216142.LT40_12395"/>
<dbReference type="PANTHER" id="PTHR43133:SF62">
    <property type="entry name" value="RNA POLYMERASE SIGMA FACTOR SIGZ"/>
    <property type="match status" value="1"/>
</dbReference>
<dbReference type="HOGENOM" id="CLU_047691_9_3_6"/>
<gene>
    <name evidence="7" type="ORF">LT40_12395</name>
</gene>
<dbReference type="Pfam" id="PF08281">
    <property type="entry name" value="Sigma70_r4_2"/>
    <property type="match status" value="1"/>
</dbReference>
<keyword evidence="3" id="KW-0731">Sigma factor</keyword>
<dbReference type="NCBIfam" id="NF009189">
    <property type="entry name" value="PRK12537.1"/>
    <property type="match status" value="1"/>
</dbReference>
<dbReference type="GO" id="GO:0016987">
    <property type="term" value="F:sigma factor activity"/>
    <property type="evidence" value="ECO:0007669"/>
    <property type="project" value="UniProtKB-KW"/>
</dbReference>
<accession>A0A089YUQ3</accession>
<dbReference type="GO" id="GO:0006352">
    <property type="term" value="P:DNA-templated transcription initiation"/>
    <property type="evidence" value="ECO:0007669"/>
    <property type="project" value="InterPro"/>
</dbReference>
<dbReference type="CDD" id="cd06171">
    <property type="entry name" value="Sigma70_r4"/>
    <property type="match status" value="1"/>
</dbReference>
<evidence type="ECO:0000259" key="5">
    <source>
        <dbReference type="Pfam" id="PF04542"/>
    </source>
</evidence>
<dbReference type="KEGG" id="prh:LT40_12395"/>
<keyword evidence="4" id="KW-0804">Transcription</keyword>
<comment type="similarity">
    <text evidence="1">Belongs to the sigma-70 factor family. ECF subfamily.</text>
</comment>
<dbReference type="InterPro" id="IPR039425">
    <property type="entry name" value="RNA_pol_sigma-70-like"/>
</dbReference>
<dbReference type="InterPro" id="IPR013324">
    <property type="entry name" value="RNA_pol_sigma_r3/r4-like"/>
</dbReference>
<dbReference type="PANTHER" id="PTHR43133">
    <property type="entry name" value="RNA POLYMERASE ECF-TYPE SIGMA FACTO"/>
    <property type="match status" value="1"/>
</dbReference>
<dbReference type="Pfam" id="PF04542">
    <property type="entry name" value="Sigma70_r2"/>
    <property type="match status" value="1"/>
</dbReference>
<evidence type="ECO:0000259" key="6">
    <source>
        <dbReference type="Pfam" id="PF08281"/>
    </source>
</evidence>
<dbReference type="RefSeq" id="WP_043190418.1">
    <property type="nucleotide sequence ID" value="NZ_CP009533.1"/>
</dbReference>